<keyword evidence="2" id="KW-1185">Reference proteome</keyword>
<dbReference type="EMBL" id="BAABAU010000003">
    <property type="protein sequence ID" value="GAA4267010.1"/>
    <property type="molecule type" value="Genomic_DNA"/>
</dbReference>
<accession>A0ABP8E4N4</accession>
<name>A0ABP8E4N4_9MICO</name>
<sequence length="110" mass="11766">MVRELTIMSPQPLDLIHVVTGAAAVDPAYGLRSVLDDGATQIVDADGALLATVFRTRGIEVRSEILRLLGRADDDWHFRTEVFVPDGASRGEVVASRIAAEVDGDLVAPV</sequence>
<reference evidence="2" key="1">
    <citation type="journal article" date="2019" name="Int. J. Syst. Evol. Microbiol.">
        <title>The Global Catalogue of Microorganisms (GCM) 10K type strain sequencing project: providing services to taxonomists for standard genome sequencing and annotation.</title>
        <authorList>
            <consortium name="The Broad Institute Genomics Platform"/>
            <consortium name="The Broad Institute Genome Sequencing Center for Infectious Disease"/>
            <person name="Wu L."/>
            <person name="Ma J."/>
        </authorList>
    </citation>
    <scope>NUCLEOTIDE SEQUENCE [LARGE SCALE GENOMIC DNA]</scope>
    <source>
        <strain evidence="2">JCM 17442</strain>
    </source>
</reference>
<organism evidence="1 2">
    <name type="scientific">Frondihabitans peucedani</name>
    <dbReference type="NCBI Taxonomy" id="598626"/>
    <lineage>
        <taxon>Bacteria</taxon>
        <taxon>Bacillati</taxon>
        <taxon>Actinomycetota</taxon>
        <taxon>Actinomycetes</taxon>
        <taxon>Micrococcales</taxon>
        <taxon>Microbacteriaceae</taxon>
        <taxon>Frondihabitans</taxon>
    </lineage>
</organism>
<evidence type="ECO:0000313" key="2">
    <source>
        <dbReference type="Proteomes" id="UP001501594"/>
    </source>
</evidence>
<comment type="caution">
    <text evidence="1">The sequence shown here is derived from an EMBL/GenBank/DDBJ whole genome shotgun (WGS) entry which is preliminary data.</text>
</comment>
<proteinExistence type="predicted"/>
<evidence type="ECO:0000313" key="1">
    <source>
        <dbReference type="EMBL" id="GAA4267010.1"/>
    </source>
</evidence>
<dbReference type="Proteomes" id="UP001501594">
    <property type="component" value="Unassembled WGS sequence"/>
</dbReference>
<gene>
    <name evidence="1" type="ORF">GCM10022256_26220</name>
</gene>
<protein>
    <submittedName>
        <fullName evidence="1">Uncharacterized protein</fullName>
    </submittedName>
</protein>